<keyword evidence="1" id="KW-0472">Membrane</keyword>
<dbReference type="AlphaFoldDB" id="A0A5C5XRZ5"/>
<evidence type="ECO:0000256" key="1">
    <source>
        <dbReference type="SAM" id="Phobius"/>
    </source>
</evidence>
<keyword evidence="1" id="KW-1133">Transmembrane helix</keyword>
<name>A0A5C5XRZ5_9PLAN</name>
<dbReference type="Proteomes" id="UP000316095">
    <property type="component" value="Unassembled WGS sequence"/>
</dbReference>
<evidence type="ECO:0000313" key="2">
    <source>
        <dbReference type="EMBL" id="TWT64512.1"/>
    </source>
</evidence>
<feature type="transmembrane region" description="Helical" evidence="1">
    <location>
        <begin position="178"/>
        <end position="194"/>
    </location>
</feature>
<feature type="transmembrane region" description="Helical" evidence="1">
    <location>
        <begin position="154"/>
        <end position="172"/>
    </location>
</feature>
<protein>
    <submittedName>
        <fullName evidence="2">Uncharacterized protein</fullName>
    </submittedName>
</protein>
<keyword evidence="3" id="KW-1185">Reference proteome</keyword>
<proteinExistence type="predicted"/>
<keyword evidence="1" id="KW-0812">Transmembrane</keyword>
<evidence type="ECO:0000313" key="3">
    <source>
        <dbReference type="Proteomes" id="UP000316095"/>
    </source>
</evidence>
<sequence length="243" mass="27651">MSEKFFITCACGHRVSVELFEAGTSKVCKNCQSELRVPDTTTLRELNGDRYPLLSPVQKILKTLENSEPPFDGLCHACESQQATFSTPFRVSIMVERIVEEGGEIRPSIAGGIALKKGKSEETWEQLRFPLLLCENCQRSFERSRKWWQMKTKLKSLSMVILLLGFLVLSYFNMEAVAVLSGVFAVVGIIAFAMQHRVNSQVDTFIQRWIYNIRWIPETLETEEEFTVKVGESSPFEPVISIK</sequence>
<reference evidence="2 3" key="1">
    <citation type="submission" date="2019-02" db="EMBL/GenBank/DDBJ databases">
        <title>Deep-cultivation of Planctomycetes and their phenomic and genomic characterization uncovers novel biology.</title>
        <authorList>
            <person name="Wiegand S."/>
            <person name="Jogler M."/>
            <person name="Boedeker C."/>
            <person name="Pinto D."/>
            <person name="Vollmers J."/>
            <person name="Rivas-Marin E."/>
            <person name="Kohn T."/>
            <person name="Peeters S.H."/>
            <person name="Heuer A."/>
            <person name="Rast P."/>
            <person name="Oberbeckmann S."/>
            <person name="Bunk B."/>
            <person name="Jeske O."/>
            <person name="Meyerdierks A."/>
            <person name="Storesund J.E."/>
            <person name="Kallscheuer N."/>
            <person name="Luecker S."/>
            <person name="Lage O.M."/>
            <person name="Pohl T."/>
            <person name="Merkel B.J."/>
            <person name="Hornburger P."/>
            <person name="Mueller R.-W."/>
            <person name="Bruemmer F."/>
            <person name="Labrenz M."/>
            <person name="Spormann A.M."/>
            <person name="Op Den Camp H."/>
            <person name="Overmann J."/>
            <person name="Amann R."/>
            <person name="Jetten M.S.M."/>
            <person name="Mascher T."/>
            <person name="Medema M.H."/>
            <person name="Devos D.P."/>
            <person name="Kaster A.-K."/>
            <person name="Ovreas L."/>
            <person name="Rohde M."/>
            <person name="Galperin M.Y."/>
            <person name="Jogler C."/>
        </authorList>
    </citation>
    <scope>NUCLEOTIDE SEQUENCE [LARGE SCALE GENOMIC DNA]</scope>
    <source>
        <strain evidence="2 3">Pan54</strain>
    </source>
</reference>
<dbReference type="EMBL" id="SJPG01000001">
    <property type="protein sequence ID" value="TWT64512.1"/>
    <property type="molecule type" value="Genomic_DNA"/>
</dbReference>
<organism evidence="2 3">
    <name type="scientific">Rubinisphaera italica</name>
    <dbReference type="NCBI Taxonomy" id="2527969"/>
    <lineage>
        <taxon>Bacteria</taxon>
        <taxon>Pseudomonadati</taxon>
        <taxon>Planctomycetota</taxon>
        <taxon>Planctomycetia</taxon>
        <taxon>Planctomycetales</taxon>
        <taxon>Planctomycetaceae</taxon>
        <taxon>Rubinisphaera</taxon>
    </lineage>
</organism>
<comment type="caution">
    <text evidence="2">The sequence shown here is derived from an EMBL/GenBank/DDBJ whole genome shotgun (WGS) entry which is preliminary data.</text>
</comment>
<accession>A0A5C5XRZ5</accession>
<gene>
    <name evidence="2" type="ORF">Pan54_52760</name>
</gene>